<comment type="caution">
    <text evidence="1">The sequence shown here is derived from an EMBL/GenBank/DDBJ whole genome shotgun (WGS) entry which is preliminary data.</text>
</comment>
<organism evidence="1 2">
    <name type="scientific">Eumeta variegata</name>
    <name type="common">Bagworm moth</name>
    <name type="synonym">Eumeta japonica</name>
    <dbReference type="NCBI Taxonomy" id="151549"/>
    <lineage>
        <taxon>Eukaryota</taxon>
        <taxon>Metazoa</taxon>
        <taxon>Ecdysozoa</taxon>
        <taxon>Arthropoda</taxon>
        <taxon>Hexapoda</taxon>
        <taxon>Insecta</taxon>
        <taxon>Pterygota</taxon>
        <taxon>Neoptera</taxon>
        <taxon>Endopterygota</taxon>
        <taxon>Lepidoptera</taxon>
        <taxon>Glossata</taxon>
        <taxon>Ditrysia</taxon>
        <taxon>Tineoidea</taxon>
        <taxon>Psychidae</taxon>
        <taxon>Oiketicinae</taxon>
        <taxon>Eumeta</taxon>
    </lineage>
</organism>
<evidence type="ECO:0000313" key="2">
    <source>
        <dbReference type="Proteomes" id="UP000299102"/>
    </source>
</evidence>
<reference evidence="1 2" key="1">
    <citation type="journal article" date="2019" name="Commun. Biol.">
        <title>The bagworm genome reveals a unique fibroin gene that provides high tensile strength.</title>
        <authorList>
            <person name="Kono N."/>
            <person name="Nakamura H."/>
            <person name="Ohtoshi R."/>
            <person name="Tomita M."/>
            <person name="Numata K."/>
            <person name="Arakawa K."/>
        </authorList>
    </citation>
    <scope>NUCLEOTIDE SEQUENCE [LARGE SCALE GENOMIC DNA]</scope>
</reference>
<gene>
    <name evidence="1" type="ORF">EVAR_97557_1</name>
</gene>
<keyword evidence="2" id="KW-1185">Reference proteome</keyword>
<evidence type="ECO:0000313" key="1">
    <source>
        <dbReference type="EMBL" id="GBP52964.1"/>
    </source>
</evidence>
<dbReference type="Proteomes" id="UP000299102">
    <property type="component" value="Unassembled WGS sequence"/>
</dbReference>
<dbReference type="AlphaFoldDB" id="A0A4C1WS72"/>
<accession>A0A4C1WS72</accession>
<name>A0A4C1WS72_EUMVA</name>
<protein>
    <submittedName>
        <fullName evidence="1">Uncharacterized protein</fullName>
    </submittedName>
</protein>
<proteinExistence type="predicted"/>
<dbReference type="EMBL" id="BGZK01000613">
    <property type="protein sequence ID" value="GBP52964.1"/>
    <property type="molecule type" value="Genomic_DNA"/>
</dbReference>
<sequence length="112" mass="12914">MEPRREALCKQVECLSPRPLCRLHCSTVRAVLIVCSDLRNNLMGKQVERYIRKTHDIEGQRRTEAVGASAGKRCIIMSRSHLGGRTSELAARGPRRRLIPEGDREWMRWMSK</sequence>